<dbReference type="AlphaFoldDB" id="A0A820D5Z3"/>
<accession>A0A820D5Z3</accession>
<dbReference type="Proteomes" id="UP000663823">
    <property type="component" value="Unassembled WGS sequence"/>
</dbReference>
<organism evidence="2 3">
    <name type="scientific">Rotaria sordida</name>
    <dbReference type="NCBI Taxonomy" id="392033"/>
    <lineage>
        <taxon>Eukaryota</taxon>
        <taxon>Metazoa</taxon>
        <taxon>Spiralia</taxon>
        <taxon>Gnathifera</taxon>
        <taxon>Rotifera</taxon>
        <taxon>Eurotatoria</taxon>
        <taxon>Bdelloidea</taxon>
        <taxon>Philodinida</taxon>
        <taxon>Philodinidae</taxon>
        <taxon>Rotaria</taxon>
    </lineage>
</organism>
<dbReference type="Gene3D" id="1.20.1070.10">
    <property type="entry name" value="Rhodopsin 7-helix transmembrane proteins"/>
    <property type="match status" value="1"/>
</dbReference>
<evidence type="ECO:0000313" key="3">
    <source>
        <dbReference type="Proteomes" id="UP000663823"/>
    </source>
</evidence>
<proteinExistence type="predicted"/>
<reference evidence="2" key="1">
    <citation type="submission" date="2021-02" db="EMBL/GenBank/DDBJ databases">
        <authorList>
            <person name="Nowell W R."/>
        </authorList>
    </citation>
    <scope>NUCLEOTIDE SEQUENCE</scope>
</reference>
<evidence type="ECO:0000256" key="1">
    <source>
        <dbReference type="SAM" id="Phobius"/>
    </source>
</evidence>
<feature type="non-terminal residue" evidence="2">
    <location>
        <position position="1"/>
    </location>
</feature>
<feature type="transmembrane region" description="Helical" evidence="1">
    <location>
        <begin position="31"/>
        <end position="51"/>
    </location>
</feature>
<name>A0A820D5Z3_9BILA</name>
<keyword evidence="1" id="KW-0812">Transmembrane</keyword>
<keyword evidence="1" id="KW-1133">Transmembrane helix</keyword>
<protein>
    <submittedName>
        <fullName evidence="2">Uncharacterized protein</fullName>
    </submittedName>
</protein>
<dbReference type="EMBL" id="CAJOAX010026673">
    <property type="protein sequence ID" value="CAF4227676.1"/>
    <property type="molecule type" value="Genomic_DNA"/>
</dbReference>
<comment type="caution">
    <text evidence="2">The sequence shown here is derived from an EMBL/GenBank/DDBJ whole genome shotgun (WGS) entry which is preliminary data.</text>
</comment>
<gene>
    <name evidence="2" type="ORF">OTI717_LOCUS39615</name>
</gene>
<keyword evidence="1" id="KW-0472">Membrane</keyword>
<sequence>LLASCATQGIGWLFGPFLTFANEDTANVLGWFFIIFNGLEGLWIIILYIIVRSQHMDEQKRVIALKDLTKSTNLSIIKREKRSKKDLNQESSVFNDLYDLENMERMSTSC</sequence>
<evidence type="ECO:0000313" key="2">
    <source>
        <dbReference type="EMBL" id="CAF4227676.1"/>
    </source>
</evidence>